<dbReference type="EMBL" id="KQ241809">
    <property type="protein sequence ID" value="KNC83798.1"/>
    <property type="molecule type" value="Genomic_DNA"/>
</dbReference>
<keyword evidence="2" id="KW-1185">Reference proteome</keyword>
<evidence type="ECO:0000313" key="2">
    <source>
        <dbReference type="Proteomes" id="UP000054560"/>
    </source>
</evidence>
<sequence length="203" mass="22730">MRHLNGPPVYEKRLTQTMHNGSKDGLRSVTSFDDNNTVWECKRTLALFRFAHWAYYVSSKTPSESVGEDELVGVSRIKTTTNFSGVKLSAGPATYTVEFVDTMTAGFKMYMIEIELEGGVAMSEFGFQDDEFVPSVNTFVREVLIPDRVWSQTIYGELLAMRIMGKLTFPIAQAGTLLPTTPIAPDSVVMYKYDGSRALLVVW</sequence>
<dbReference type="Proteomes" id="UP000054560">
    <property type="component" value="Unassembled WGS sequence"/>
</dbReference>
<gene>
    <name evidence="1" type="ORF">SARC_03974</name>
</gene>
<accession>A0A0L0G6E4</accession>
<evidence type="ECO:0000313" key="1">
    <source>
        <dbReference type="EMBL" id="KNC83798.1"/>
    </source>
</evidence>
<dbReference type="RefSeq" id="XP_014157700.1">
    <property type="nucleotide sequence ID" value="XM_014302225.1"/>
</dbReference>
<name>A0A0L0G6E4_9EUKA</name>
<protein>
    <submittedName>
        <fullName evidence="1">Uncharacterized protein</fullName>
    </submittedName>
</protein>
<organism evidence="1 2">
    <name type="scientific">Sphaeroforma arctica JP610</name>
    <dbReference type="NCBI Taxonomy" id="667725"/>
    <lineage>
        <taxon>Eukaryota</taxon>
        <taxon>Ichthyosporea</taxon>
        <taxon>Ichthyophonida</taxon>
        <taxon>Sphaeroforma</taxon>
    </lineage>
</organism>
<dbReference type="GeneID" id="25904478"/>
<proteinExistence type="predicted"/>
<dbReference type="AlphaFoldDB" id="A0A0L0G6E4"/>
<reference evidence="1 2" key="1">
    <citation type="submission" date="2011-02" db="EMBL/GenBank/DDBJ databases">
        <title>The Genome Sequence of Sphaeroforma arctica JP610.</title>
        <authorList>
            <consortium name="The Broad Institute Genome Sequencing Platform"/>
            <person name="Russ C."/>
            <person name="Cuomo C."/>
            <person name="Young S.K."/>
            <person name="Zeng Q."/>
            <person name="Gargeya S."/>
            <person name="Alvarado L."/>
            <person name="Berlin A."/>
            <person name="Chapman S.B."/>
            <person name="Chen Z."/>
            <person name="Freedman E."/>
            <person name="Gellesch M."/>
            <person name="Goldberg J."/>
            <person name="Griggs A."/>
            <person name="Gujja S."/>
            <person name="Heilman E."/>
            <person name="Heiman D."/>
            <person name="Howarth C."/>
            <person name="Mehta T."/>
            <person name="Neiman D."/>
            <person name="Pearson M."/>
            <person name="Roberts A."/>
            <person name="Saif S."/>
            <person name="Shea T."/>
            <person name="Shenoy N."/>
            <person name="Sisk P."/>
            <person name="Stolte C."/>
            <person name="Sykes S."/>
            <person name="White J."/>
            <person name="Yandava C."/>
            <person name="Burger G."/>
            <person name="Gray M.W."/>
            <person name="Holland P.W.H."/>
            <person name="King N."/>
            <person name="Lang F.B.F."/>
            <person name="Roger A.J."/>
            <person name="Ruiz-Trillo I."/>
            <person name="Haas B."/>
            <person name="Nusbaum C."/>
            <person name="Birren B."/>
        </authorList>
    </citation>
    <scope>NUCLEOTIDE SEQUENCE [LARGE SCALE GENOMIC DNA]</scope>
    <source>
        <strain evidence="1 2">JP610</strain>
    </source>
</reference>